<evidence type="ECO:0000256" key="11">
    <source>
        <dbReference type="ARBA" id="ARBA00023136"/>
    </source>
</evidence>
<name>A0ABY0P5C4_9HYPH</name>
<protein>
    <submittedName>
        <fullName evidence="18">Polysaccharide export outer membrane protein</fullName>
    </submittedName>
</protein>
<dbReference type="Gene3D" id="3.30.1950.10">
    <property type="entry name" value="wza like domain"/>
    <property type="match status" value="1"/>
</dbReference>
<evidence type="ECO:0000256" key="14">
    <source>
        <dbReference type="ARBA" id="ARBA00023288"/>
    </source>
</evidence>
<evidence type="ECO:0000313" key="18">
    <source>
        <dbReference type="EMBL" id="SDG73860.1"/>
    </source>
</evidence>
<evidence type="ECO:0000256" key="13">
    <source>
        <dbReference type="ARBA" id="ARBA00023237"/>
    </source>
</evidence>
<evidence type="ECO:0000256" key="12">
    <source>
        <dbReference type="ARBA" id="ARBA00023139"/>
    </source>
</evidence>
<proteinExistence type="inferred from homology"/>
<dbReference type="Gene3D" id="3.10.560.10">
    <property type="entry name" value="Outer membrane lipoprotein wza domain like"/>
    <property type="match status" value="2"/>
</dbReference>
<evidence type="ECO:0000256" key="7">
    <source>
        <dbReference type="ARBA" id="ARBA00022729"/>
    </source>
</evidence>
<dbReference type="InterPro" id="IPR049712">
    <property type="entry name" value="Poly_export"/>
</dbReference>
<dbReference type="InterPro" id="IPR054765">
    <property type="entry name" value="SLBB_dom"/>
</dbReference>
<evidence type="ECO:0000256" key="3">
    <source>
        <dbReference type="ARBA" id="ARBA00022448"/>
    </source>
</evidence>
<dbReference type="PROSITE" id="PS51257">
    <property type="entry name" value="PROKAR_LIPOPROTEIN"/>
    <property type="match status" value="1"/>
</dbReference>
<evidence type="ECO:0000259" key="16">
    <source>
        <dbReference type="Pfam" id="PF02563"/>
    </source>
</evidence>
<dbReference type="PANTHER" id="PTHR33619">
    <property type="entry name" value="POLYSACCHARIDE EXPORT PROTEIN GFCE-RELATED"/>
    <property type="match status" value="1"/>
</dbReference>
<feature type="domain" description="SLBB" evidence="17">
    <location>
        <begin position="176"/>
        <end position="248"/>
    </location>
</feature>
<gene>
    <name evidence="18" type="ORF">SAMN05421844_105132</name>
</gene>
<keyword evidence="19" id="KW-1185">Reference proteome</keyword>
<keyword evidence="9" id="KW-0406">Ion transport</keyword>
<evidence type="ECO:0000259" key="17">
    <source>
        <dbReference type="Pfam" id="PF22461"/>
    </source>
</evidence>
<keyword evidence="5" id="KW-0762">Sugar transport</keyword>
<keyword evidence="10" id="KW-0626">Porin</keyword>
<comment type="caution">
    <text evidence="18">The sequence shown here is derived from an EMBL/GenBank/DDBJ whole genome shotgun (WGS) entry which is preliminary data.</text>
</comment>
<evidence type="ECO:0000313" key="19">
    <source>
        <dbReference type="Proteomes" id="UP000199468"/>
    </source>
</evidence>
<evidence type="ECO:0000256" key="8">
    <source>
        <dbReference type="ARBA" id="ARBA00023047"/>
    </source>
</evidence>
<organism evidence="18 19">
    <name type="scientific">Bosea robiniae</name>
    <dbReference type="NCBI Taxonomy" id="1036780"/>
    <lineage>
        <taxon>Bacteria</taxon>
        <taxon>Pseudomonadati</taxon>
        <taxon>Pseudomonadota</taxon>
        <taxon>Alphaproteobacteria</taxon>
        <taxon>Hyphomicrobiales</taxon>
        <taxon>Boseaceae</taxon>
        <taxon>Bosea</taxon>
    </lineage>
</organism>
<feature type="signal peptide" evidence="15">
    <location>
        <begin position="1"/>
        <end position="25"/>
    </location>
</feature>
<dbReference type="InterPro" id="IPR003715">
    <property type="entry name" value="Poly_export_N"/>
</dbReference>
<sequence length="388" mass="40625">MGSVRVGLIAILSVMALTGCSNLPASGPSAADIIAQPADGERFGFELVDLTPASLVAINGRAIDSFNGSFGDRSGATETRIGIGDFIAVTIWEAGAGGLFSAPLTTDRFTPGSRTATIPEQAVARDGTVSVPYAGRISVAGKTTAQVEAAIQDRLAGKAIQPQILVTLSRPISSTVAVTGEVAAGGRIPLSNKGDRILEVIAAAGGIRAPVNETEIRLTRGSRTLAVPMITIVNNPRENIYLRGGDTLTLVRNPRTFIAAGATGQNAEIPFNADAMNLAQAIAKSGGLLDFRANPEGVFLYRFESAEMLRRIKPDSPLLGQGRLIPVVYRVNLRDPNGLFVAQGLRMQRGDILYVSNAPLTDMQKALSIFQSLTSPVVQGASIASGFK</sequence>
<evidence type="ECO:0000256" key="9">
    <source>
        <dbReference type="ARBA" id="ARBA00023065"/>
    </source>
</evidence>
<reference evidence="18 19" key="1">
    <citation type="submission" date="2016-10" db="EMBL/GenBank/DDBJ databases">
        <authorList>
            <person name="Varghese N."/>
            <person name="Submissions S."/>
        </authorList>
    </citation>
    <scope>NUCLEOTIDE SEQUENCE [LARGE SCALE GENOMIC DNA]</scope>
    <source>
        <strain evidence="18 19">DSM 26672</strain>
    </source>
</reference>
<dbReference type="Pfam" id="PF02563">
    <property type="entry name" value="Poly_export"/>
    <property type="match status" value="1"/>
</dbReference>
<keyword evidence="8" id="KW-0625">Polysaccharide transport</keyword>
<keyword evidence="4" id="KW-1134">Transmembrane beta strand</keyword>
<dbReference type="Proteomes" id="UP000199468">
    <property type="component" value="Unassembled WGS sequence"/>
</dbReference>
<evidence type="ECO:0000256" key="2">
    <source>
        <dbReference type="ARBA" id="ARBA00009450"/>
    </source>
</evidence>
<dbReference type="PANTHER" id="PTHR33619:SF3">
    <property type="entry name" value="POLYSACCHARIDE EXPORT PROTEIN GFCE-RELATED"/>
    <property type="match status" value="1"/>
</dbReference>
<dbReference type="EMBL" id="FNBZ01000005">
    <property type="protein sequence ID" value="SDG73860.1"/>
    <property type="molecule type" value="Genomic_DNA"/>
</dbReference>
<keyword evidence="13" id="KW-0998">Cell outer membrane</keyword>
<feature type="chain" id="PRO_5045305606" evidence="15">
    <location>
        <begin position="26"/>
        <end position="388"/>
    </location>
</feature>
<evidence type="ECO:0000256" key="10">
    <source>
        <dbReference type="ARBA" id="ARBA00023114"/>
    </source>
</evidence>
<keyword evidence="12" id="KW-0564">Palmitate</keyword>
<keyword evidence="3" id="KW-0813">Transport</keyword>
<evidence type="ECO:0000256" key="15">
    <source>
        <dbReference type="SAM" id="SignalP"/>
    </source>
</evidence>
<comment type="similarity">
    <text evidence="2">Belongs to the BexD/CtrA/VexA family.</text>
</comment>
<keyword evidence="14" id="KW-0449">Lipoprotein</keyword>
<evidence type="ECO:0000256" key="4">
    <source>
        <dbReference type="ARBA" id="ARBA00022452"/>
    </source>
</evidence>
<feature type="domain" description="Polysaccharide export protein N-terminal" evidence="16">
    <location>
        <begin position="77"/>
        <end position="168"/>
    </location>
</feature>
<accession>A0ABY0P5C4</accession>
<evidence type="ECO:0000256" key="6">
    <source>
        <dbReference type="ARBA" id="ARBA00022692"/>
    </source>
</evidence>
<keyword evidence="6" id="KW-0812">Transmembrane</keyword>
<evidence type="ECO:0000256" key="5">
    <source>
        <dbReference type="ARBA" id="ARBA00022597"/>
    </source>
</evidence>
<keyword evidence="11" id="KW-0472">Membrane</keyword>
<keyword evidence="7 15" id="KW-0732">Signal</keyword>
<dbReference type="Pfam" id="PF22461">
    <property type="entry name" value="SLBB_2"/>
    <property type="match status" value="1"/>
</dbReference>
<evidence type="ECO:0000256" key="1">
    <source>
        <dbReference type="ARBA" id="ARBA00004571"/>
    </source>
</evidence>
<comment type="subcellular location">
    <subcellularLocation>
        <location evidence="1">Cell outer membrane</location>
        <topology evidence="1">Multi-pass membrane protein</topology>
    </subcellularLocation>
</comment>